<feature type="domain" description="4Fe-4S ferredoxin-type" evidence="10">
    <location>
        <begin position="230"/>
        <end position="285"/>
    </location>
</feature>
<dbReference type="PROSITE" id="PS00198">
    <property type="entry name" value="4FE4S_FER_1"/>
    <property type="match status" value="2"/>
</dbReference>
<dbReference type="AlphaFoldDB" id="A0A936K8E2"/>
<sequence length="445" mass="50490">MSIQTEASPKPKIERLPPLPPQETVYRPIRKRFHLAFFLAFVAAPFTNLMRFDIPRQRFYFAGQELWISEFAIIFFAMMLLMFVIAASAIIHGRIYCSYACPQMIFSEWSQSVERWAGRLAQKLKSASPKARKLAARGLFYAVLLVASVFLAFVFTSYFVEPRDLLGRLLHFDLVTVGGITGAVTTLITFLDFTLVRQKFCTTVCPYGYIQGMLQDKHTLLVSYQDGTGEAKDCIECKKCVRVCEMGIDIRESPYQIECVHCGDCIDACEDVLRKLGKPGLIHYAWGETPKAVAAQEPWYRRWGFRDAKRVVILLIMIFYLVGLAMALSLRRPVLVEINPDRSTLFKVLEDGRIANLIRLKLANRTGKATQVRLWVEGLAGAELALPANPVTLQPGETFERTVELRAPFIQDGQDVHHIRILAQADAARKADIEEMTFITPLKRK</sequence>
<dbReference type="InterPro" id="IPR013783">
    <property type="entry name" value="Ig-like_fold"/>
</dbReference>
<accession>A0A936K8E2</accession>
<dbReference type="GO" id="GO:0046872">
    <property type="term" value="F:metal ion binding"/>
    <property type="evidence" value="ECO:0007669"/>
    <property type="project" value="UniProtKB-KW"/>
</dbReference>
<proteinExistence type="predicted"/>
<dbReference type="GO" id="GO:0051539">
    <property type="term" value="F:4 iron, 4 sulfur cluster binding"/>
    <property type="evidence" value="ECO:0007669"/>
    <property type="project" value="UniProtKB-KW"/>
</dbReference>
<keyword evidence="4" id="KW-0249">Electron transport</keyword>
<evidence type="ECO:0000256" key="4">
    <source>
        <dbReference type="ARBA" id="ARBA00022982"/>
    </source>
</evidence>
<dbReference type="InterPro" id="IPR017900">
    <property type="entry name" value="4Fe4S_Fe_S_CS"/>
</dbReference>
<feature type="transmembrane region" description="Helical" evidence="7">
    <location>
        <begin position="33"/>
        <end position="51"/>
    </location>
</feature>
<keyword evidence="2" id="KW-0004">4Fe-4S</keyword>
<keyword evidence="6" id="KW-0411">Iron-sulfur</keyword>
<gene>
    <name evidence="11" type="ORF">IPN91_12240</name>
</gene>
<evidence type="ECO:0000256" key="3">
    <source>
        <dbReference type="ARBA" id="ARBA00022723"/>
    </source>
</evidence>
<dbReference type="InterPro" id="IPR051684">
    <property type="entry name" value="Electron_Trans/Redox"/>
</dbReference>
<name>A0A936K8E2_9BACT</name>
<keyword evidence="5" id="KW-0408">Iron</keyword>
<evidence type="ECO:0000259" key="9">
    <source>
        <dbReference type="Pfam" id="PF12801"/>
    </source>
</evidence>
<evidence type="ECO:0000259" key="10">
    <source>
        <dbReference type="Pfam" id="PF13746"/>
    </source>
</evidence>
<feature type="domain" description="4Fe-4S ferredoxin-type" evidence="9">
    <location>
        <begin position="185"/>
        <end position="216"/>
    </location>
</feature>
<keyword evidence="7" id="KW-1133">Transmembrane helix</keyword>
<evidence type="ECO:0000256" key="6">
    <source>
        <dbReference type="ARBA" id="ARBA00023014"/>
    </source>
</evidence>
<keyword evidence="7" id="KW-0812">Transmembrane</keyword>
<evidence type="ECO:0000313" key="12">
    <source>
        <dbReference type="Proteomes" id="UP000709959"/>
    </source>
</evidence>
<evidence type="ECO:0000256" key="1">
    <source>
        <dbReference type="ARBA" id="ARBA00022448"/>
    </source>
</evidence>
<feature type="domain" description="FixG C-terminal immunoglobulin-like" evidence="8">
    <location>
        <begin position="325"/>
        <end position="441"/>
    </location>
</feature>
<feature type="transmembrane region" description="Helical" evidence="7">
    <location>
        <begin position="172"/>
        <end position="191"/>
    </location>
</feature>
<feature type="transmembrane region" description="Helical" evidence="7">
    <location>
        <begin position="139"/>
        <end position="160"/>
    </location>
</feature>
<dbReference type="GO" id="GO:0005886">
    <property type="term" value="C:plasma membrane"/>
    <property type="evidence" value="ECO:0007669"/>
    <property type="project" value="TreeGrafter"/>
</dbReference>
<evidence type="ECO:0000256" key="5">
    <source>
        <dbReference type="ARBA" id="ARBA00023004"/>
    </source>
</evidence>
<dbReference type="InterPro" id="IPR032879">
    <property type="entry name" value="FixG_C"/>
</dbReference>
<evidence type="ECO:0000256" key="2">
    <source>
        <dbReference type="ARBA" id="ARBA00022485"/>
    </source>
</evidence>
<comment type="caution">
    <text evidence="11">The sequence shown here is derived from an EMBL/GenBank/DDBJ whole genome shotgun (WGS) entry which is preliminary data.</text>
</comment>
<keyword evidence="1" id="KW-0813">Transport</keyword>
<keyword evidence="7" id="KW-0472">Membrane</keyword>
<dbReference type="Pfam" id="PF12801">
    <property type="entry name" value="Fer4_5"/>
    <property type="match status" value="2"/>
</dbReference>
<dbReference type="Gene3D" id="2.60.40.10">
    <property type="entry name" value="Immunoglobulins"/>
    <property type="match status" value="1"/>
</dbReference>
<feature type="domain" description="4Fe-4S ferredoxin-type" evidence="9">
    <location>
        <begin position="76"/>
        <end position="112"/>
    </location>
</feature>
<dbReference type="Gene3D" id="3.30.70.20">
    <property type="match status" value="1"/>
</dbReference>
<feature type="transmembrane region" description="Helical" evidence="7">
    <location>
        <begin position="71"/>
        <end position="91"/>
    </location>
</feature>
<evidence type="ECO:0000259" key="8">
    <source>
        <dbReference type="Pfam" id="PF11614"/>
    </source>
</evidence>
<dbReference type="PANTHER" id="PTHR30176">
    <property type="entry name" value="FERREDOXIN-TYPE PROTEIN NAPH"/>
    <property type="match status" value="1"/>
</dbReference>
<dbReference type="Proteomes" id="UP000709959">
    <property type="component" value="Unassembled WGS sequence"/>
</dbReference>
<reference evidence="11 12" key="1">
    <citation type="submission" date="2020-10" db="EMBL/GenBank/DDBJ databases">
        <title>Connecting structure to function with the recovery of over 1000 high-quality activated sludge metagenome-assembled genomes encoding full-length rRNA genes using long-read sequencing.</title>
        <authorList>
            <person name="Singleton C.M."/>
            <person name="Petriglieri F."/>
            <person name="Kristensen J.M."/>
            <person name="Kirkegaard R.H."/>
            <person name="Michaelsen T.Y."/>
            <person name="Andersen M.H."/>
            <person name="Karst S.M."/>
            <person name="Dueholm M.S."/>
            <person name="Nielsen P.H."/>
            <person name="Albertsen M."/>
        </authorList>
    </citation>
    <scope>NUCLEOTIDE SEQUENCE [LARGE SCALE GENOMIC DNA]</scope>
    <source>
        <strain evidence="11">OdNE_18-Q3-R46-58_MAXAC.008</strain>
    </source>
</reference>
<dbReference type="Pfam" id="PF13746">
    <property type="entry name" value="Fer4_18"/>
    <property type="match status" value="1"/>
</dbReference>
<dbReference type="SUPFAM" id="SSF54862">
    <property type="entry name" value="4Fe-4S ferredoxins"/>
    <property type="match status" value="1"/>
</dbReference>
<organism evidence="11 12">
    <name type="scientific">Candidatus Geothrix odensensis</name>
    <dbReference type="NCBI Taxonomy" id="2954440"/>
    <lineage>
        <taxon>Bacteria</taxon>
        <taxon>Pseudomonadati</taxon>
        <taxon>Acidobacteriota</taxon>
        <taxon>Holophagae</taxon>
        <taxon>Holophagales</taxon>
        <taxon>Holophagaceae</taxon>
        <taxon>Geothrix</taxon>
    </lineage>
</organism>
<dbReference type="InterPro" id="IPR017896">
    <property type="entry name" value="4Fe4S_Fe-S-bd"/>
</dbReference>
<protein>
    <submittedName>
        <fullName evidence="11">4Fe-4S binding protein</fullName>
    </submittedName>
</protein>
<evidence type="ECO:0000313" key="11">
    <source>
        <dbReference type="EMBL" id="MBK8573382.1"/>
    </source>
</evidence>
<dbReference type="Pfam" id="PF11614">
    <property type="entry name" value="FixG_C"/>
    <property type="match status" value="1"/>
</dbReference>
<dbReference type="PANTHER" id="PTHR30176:SF3">
    <property type="entry name" value="FERREDOXIN-TYPE PROTEIN NAPH"/>
    <property type="match status" value="1"/>
</dbReference>
<feature type="transmembrane region" description="Helical" evidence="7">
    <location>
        <begin position="311"/>
        <end position="330"/>
    </location>
</feature>
<evidence type="ECO:0000256" key="7">
    <source>
        <dbReference type="SAM" id="Phobius"/>
    </source>
</evidence>
<keyword evidence="3" id="KW-0479">Metal-binding</keyword>
<dbReference type="EMBL" id="JADKCH010000017">
    <property type="protein sequence ID" value="MBK8573382.1"/>
    <property type="molecule type" value="Genomic_DNA"/>
</dbReference>